<protein>
    <submittedName>
        <fullName evidence="5">Uncharacterized protein</fullName>
    </submittedName>
</protein>
<evidence type="ECO:0000313" key="5">
    <source>
        <dbReference type="EMBL" id="EPQ62991.1"/>
    </source>
</evidence>
<feature type="compositionally biased region" description="Polar residues" evidence="4">
    <location>
        <begin position="11"/>
        <end position="21"/>
    </location>
</feature>
<keyword evidence="1" id="KW-0812">Transmembrane</keyword>
<dbReference type="AlphaFoldDB" id="A0A656KH86"/>
<reference evidence="6" key="1">
    <citation type="journal article" date="2013" name="Nat. Genet.">
        <title>The wheat powdery mildew genome shows the unique evolution of an obligate biotroph.</title>
        <authorList>
            <person name="Wicker T."/>
            <person name="Oberhaensli S."/>
            <person name="Parlange F."/>
            <person name="Buchmann J.P."/>
            <person name="Shatalina M."/>
            <person name="Roffler S."/>
            <person name="Ben-David R."/>
            <person name="Dolezel J."/>
            <person name="Simkova H."/>
            <person name="Schulze-Lefert P."/>
            <person name="Spanu P.D."/>
            <person name="Bruggmann R."/>
            <person name="Amselem J."/>
            <person name="Quesneville H."/>
            <person name="Ver Loren van Themaat E."/>
            <person name="Paape T."/>
            <person name="Shimizu K.K."/>
            <person name="Keller B."/>
        </authorList>
    </citation>
    <scope>NUCLEOTIDE SEQUENCE [LARGE SCALE GENOMIC DNA]</scope>
    <source>
        <strain evidence="6">96224</strain>
    </source>
</reference>
<dbReference type="Proteomes" id="UP000053110">
    <property type="component" value="Unassembled WGS sequence"/>
</dbReference>
<evidence type="ECO:0000256" key="4">
    <source>
        <dbReference type="SAM" id="MobiDB-lite"/>
    </source>
</evidence>
<dbReference type="PANTHER" id="PTHR28263">
    <property type="entry name" value="GOLGI TO ER TRAFFIC PROTEIN 2"/>
    <property type="match status" value="1"/>
</dbReference>
<organism evidence="5 6">
    <name type="scientific">Blumeria graminis f. sp. tritici 96224</name>
    <dbReference type="NCBI Taxonomy" id="1268274"/>
    <lineage>
        <taxon>Eukaryota</taxon>
        <taxon>Fungi</taxon>
        <taxon>Dikarya</taxon>
        <taxon>Ascomycota</taxon>
        <taxon>Pezizomycotina</taxon>
        <taxon>Leotiomycetes</taxon>
        <taxon>Erysiphales</taxon>
        <taxon>Erysiphaceae</taxon>
        <taxon>Blumeria</taxon>
    </lineage>
</organism>
<dbReference type="EMBL" id="KE375137">
    <property type="protein sequence ID" value="EPQ62991.1"/>
    <property type="molecule type" value="Genomic_DNA"/>
</dbReference>
<feature type="region of interest" description="Disordered" evidence="4">
    <location>
        <begin position="1"/>
        <end position="38"/>
    </location>
</feature>
<sequence length="300" mass="33371">MENSPDLEPSEVSTPSSNLSENARIRKERREAKIRASGSARLSKITVLLEVITKSTEESESHITQGPCVFPKSVERSYDESRTSPVPGDPATIDQIGLKQEEWPNSRASTVQINELLGMKNAATSEDPMMKILQQMMGGIPGEGSGGMPSFQNTPSNTQAASTTSHSLFWRIIHALCALSLGLYVAITTQFTGSKIMREHSLLGYNIADGELLFPDTINVFYIFVTLETILFTTQYLLEKERVQLGGITGMAMELVPEPIKRYLQWGLRYFDIWMAISRDAMIFIFVLGAYAWFKGEQSA</sequence>
<dbReference type="InterPro" id="IPR028143">
    <property type="entry name" value="Get2/sif1"/>
</dbReference>
<dbReference type="Pfam" id="PF08690">
    <property type="entry name" value="GET2"/>
    <property type="match status" value="1"/>
</dbReference>
<keyword evidence="2" id="KW-1133">Transmembrane helix</keyword>
<accession>A0A656KH86</accession>
<keyword evidence="3" id="KW-0472">Membrane</keyword>
<dbReference type="GO" id="GO:0006890">
    <property type="term" value="P:retrograde vesicle-mediated transport, Golgi to endoplasmic reticulum"/>
    <property type="evidence" value="ECO:0007669"/>
    <property type="project" value="TreeGrafter"/>
</dbReference>
<evidence type="ECO:0000313" key="6">
    <source>
        <dbReference type="Proteomes" id="UP000053110"/>
    </source>
</evidence>
<gene>
    <name evidence="5" type="ORF">BGT96224_661</name>
</gene>
<dbReference type="PANTHER" id="PTHR28263:SF1">
    <property type="entry name" value="GOLGI TO ER TRAFFIC PROTEIN 2"/>
    <property type="match status" value="1"/>
</dbReference>
<evidence type="ECO:0000256" key="1">
    <source>
        <dbReference type="ARBA" id="ARBA00022692"/>
    </source>
</evidence>
<evidence type="ECO:0000256" key="3">
    <source>
        <dbReference type="ARBA" id="ARBA00023136"/>
    </source>
</evidence>
<name>A0A656KH86_BLUGR</name>
<dbReference type="OrthoDB" id="5393181at2759"/>
<feature type="compositionally biased region" description="Basic and acidic residues" evidence="4">
    <location>
        <begin position="23"/>
        <end position="34"/>
    </location>
</feature>
<evidence type="ECO:0000256" key="2">
    <source>
        <dbReference type="ARBA" id="ARBA00022989"/>
    </source>
</evidence>
<proteinExistence type="predicted"/>